<keyword evidence="3" id="KW-1185">Reference proteome</keyword>
<dbReference type="Proteomes" id="UP000499080">
    <property type="component" value="Unassembled WGS sequence"/>
</dbReference>
<evidence type="ECO:0000313" key="2">
    <source>
        <dbReference type="EMBL" id="GBM23215.1"/>
    </source>
</evidence>
<reference evidence="1 3" key="1">
    <citation type="journal article" date="2019" name="Sci. Rep.">
        <title>Orb-weaving spider Araneus ventricosus genome elucidates the spidroin gene catalogue.</title>
        <authorList>
            <person name="Kono N."/>
            <person name="Nakamura H."/>
            <person name="Ohtoshi R."/>
            <person name="Moran D.A.P."/>
            <person name="Shinohara A."/>
            <person name="Yoshida Y."/>
            <person name="Fujiwara M."/>
            <person name="Mori M."/>
            <person name="Tomita M."/>
            <person name="Arakawa K."/>
        </authorList>
    </citation>
    <scope>NUCLEOTIDE SEQUENCE [LARGE SCALE GENOMIC DNA]</scope>
</reference>
<sequence length="136" mass="15900">MRERKNTLPRVPHGWGEKAILWSGLHFPSLRLGIGTTQLLSTYFKPWSFLRQFAANHLSYTNRLHPPTRDMLYTLWVSRIGVDNKKNWACAPGLWWNRASNLDPEAETLPPGHCGPLIYRSNLRKQFNYNRLLFPL</sequence>
<dbReference type="AlphaFoldDB" id="A0A4Y2E5L8"/>
<protein>
    <submittedName>
        <fullName evidence="1">Uncharacterized protein</fullName>
    </submittedName>
</protein>
<comment type="caution">
    <text evidence="1">The sequence shown here is derived from an EMBL/GenBank/DDBJ whole genome shotgun (WGS) entry which is preliminary data.</text>
</comment>
<dbReference type="EMBL" id="BGPR01091410">
    <property type="protein sequence ID" value="GBM23164.1"/>
    <property type="molecule type" value="Genomic_DNA"/>
</dbReference>
<organism evidence="1 3">
    <name type="scientific">Araneus ventricosus</name>
    <name type="common">Orbweaver spider</name>
    <name type="synonym">Epeira ventricosa</name>
    <dbReference type="NCBI Taxonomy" id="182803"/>
    <lineage>
        <taxon>Eukaryota</taxon>
        <taxon>Metazoa</taxon>
        <taxon>Ecdysozoa</taxon>
        <taxon>Arthropoda</taxon>
        <taxon>Chelicerata</taxon>
        <taxon>Arachnida</taxon>
        <taxon>Araneae</taxon>
        <taxon>Araneomorphae</taxon>
        <taxon>Entelegynae</taxon>
        <taxon>Araneoidea</taxon>
        <taxon>Araneidae</taxon>
        <taxon>Araneus</taxon>
    </lineage>
</organism>
<evidence type="ECO:0000313" key="1">
    <source>
        <dbReference type="EMBL" id="GBM23164.1"/>
    </source>
</evidence>
<evidence type="ECO:0000313" key="3">
    <source>
        <dbReference type="Proteomes" id="UP000499080"/>
    </source>
</evidence>
<dbReference type="EMBL" id="BGPR01091425">
    <property type="protein sequence ID" value="GBM23215.1"/>
    <property type="molecule type" value="Genomic_DNA"/>
</dbReference>
<accession>A0A4Y2E5L8</accession>
<proteinExistence type="predicted"/>
<gene>
    <name evidence="2" type="ORF">AVEN_219979_1</name>
    <name evidence="1" type="ORF">AVEN_239826_1</name>
</gene>
<name>A0A4Y2E5L8_ARAVE</name>